<dbReference type="eggNOG" id="ENOG502SRMT">
    <property type="taxonomic scope" value="Eukaryota"/>
</dbReference>
<evidence type="ECO:0000313" key="1">
    <source>
        <dbReference type="EMBL" id="EED91904.1"/>
    </source>
</evidence>
<proteinExistence type="predicted"/>
<protein>
    <submittedName>
        <fullName evidence="1">Uncharacterized protein</fullName>
    </submittedName>
</protein>
<accession>B8C286</accession>
<dbReference type="EMBL" id="CM000642">
    <property type="protein sequence ID" value="EED91904.1"/>
    <property type="molecule type" value="Genomic_DNA"/>
</dbReference>
<sequence length="394" mass="44211">MIPFTRFCFISIYICINTTSDSLTLALSTSSLSDGNISKSRSTSPPVKVWDGVLSSTDQRKSLHDYASKAGLGHKCFTRPLSNIEERNIIERTLDAILTELDDSTSSKPKQYVEYWTRQEWRHIEAHSDVDESLAKKYDAMNIDEATIKDLASKYPSTYVHNNEGGYRYPTHGHVLYLQVGTDVKGPTCVFPRRSSGGDLLQPLQQRTEEGERDVATCDRRSNAGQVELIIVPAVSGRLLRFDGEDLHAVPRPHDLWMLPFVKGGAEYKPEETWGRSVILFNVWPGDEDPPLDVPLDEAVVDTQSTSTETNLVSKYPSWTEVSIEQQSSDIPPPDSQSNQSVKVWLLGNERRRGHPMRTAPLLSPEDGGREAVRGALGEKEKVTQLWLRHKDSC</sequence>
<gene>
    <name evidence="1" type="ORF">THAPSDRAFT_5197</name>
</gene>
<organism evidence="1 2">
    <name type="scientific">Thalassiosira pseudonana</name>
    <name type="common">Marine diatom</name>
    <name type="synonym">Cyclotella nana</name>
    <dbReference type="NCBI Taxonomy" id="35128"/>
    <lineage>
        <taxon>Eukaryota</taxon>
        <taxon>Sar</taxon>
        <taxon>Stramenopiles</taxon>
        <taxon>Ochrophyta</taxon>
        <taxon>Bacillariophyta</taxon>
        <taxon>Coscinodiscophyceae</taxon>
        <taxon>Thalassiosirophycidae</taxon>
        <taxon>Thalassiosirales</taxon>
        <taxon>Thalassiosiraceae</taxon>
        <taxon>Thalassiosira</taxon>
    </lineage>
</organism>
<dbReference type="GeneID" id="7449724"/>
<reference evidence="1 2" key="2">
    <citation type="journal article" date="2008" name="Nature">
        <title>The Phaeodactylum genome reveals the evolutionary history of diatom genomes.</title>
        <authorList>
            <person name="Bowler C."/>
            <person name="Allen A.E."/>
            <person name="Badger J.H."/>
            <person name="Grimwood J."/>
            <person name="Jabbari K."/>
            <person name="Kuo A."/>
            <person name="Maheswari U."/>
            <person name="Martens C."/>
            <person name="Maumus F."/>
            <person name="Otillar R.P."/>
            <person name="Rayko E."/>
            <person name="Salamov A."/>
            <person name="Vandepoele K."/>
            <person name="Beszteri B."/>
            <person name="Gruber A."/>
            <person name="Heijde M."/>
            <person name="Katinka M."/>
            <person name="Mock T."/>
            <person name="Valentin K."/>
            <person name="Verret F."/>
            <person name="Berges J.A."/>
            <person name="Brownlee C."/>
            <person name="Cadoret J.P."/>
            <person name="Chiovitti A."/>
            <person name="Choi C.J."/>
            <person name="Coesel S."/>
            <person name="De Martino A."/>
            <person name="Detter J.C."/>
            <person name="Durkin C."/>
            <person name="Falciatore A."/>
            <person name="Fournet J."/>
            <person name="Haruta M."/>
            <person name="Huysman M.J."/>
            <person name="Jenkins B.D."/>
            <person name="Jiroutova K."/>
            <person name="Jorgensen R.E."/>
            <person name="Joubert Y."/>
            <person name="Kaplan A."/>
            <person name="Kroger N."/>
            <person name="Kroth P.G."/>
            <person name="La Roche J."/>
            <person name="Lindquist E."/>
            <person name="Lommer M."/>
            <person name="Martin-Jezequel V."/>
            <person name="Lopez P.J."/>
            <person name="Lucas S."/>
            <person name="Mangogna M."/>
            <person name="McGinnis K."/>
            <person name="Medlin L.K."/>
            <person name="Montsant A."/>
            <person name="Oudot-Le Secq M.P."/>
            <person name="Napoli C."/>
            <person name="Obornik M."/>
            <person name="Parker M.S."/>
            <person name="Petit J.L."/>
            <person name="Porcel B.M."/>
            <person name="Poulsen N."/>
            <person name="Robison M."/>
            <person name="Rychlewski L."/>
            <person name="Rynearson T.A."/>
            <person name="Schmutz J."/>
            <person name="Shapiro H."/>
            <person name="Siaut M."/>
            <person name="Stanley M."/>
            <person name="Sussman M.R."/>
            <person name="Taylor A.R."/>
            <person name="Vardi A."/>
            <person name="von Dassow P."/>
            <person name="Vyverman W."/>
            <person name="Willis A."/>
            <person name="Wyrwicz L.S."/>
            <person name="Rokhsar D.S."/>
            <person name="Weissenbach J."/>
            <person name="Armbrust E.V."/>
            <person name="Green B.R."/>
            <person name="Van de Peer Y."/>
            <person name="Grigoriev I.V."/>
        </authorList>
    </citation>
    <scope>NUCLEOTIDE SEQUENCE [LARGE SCALE GENOMIC DNA]</scope>
    <source>
        <strain evidence="1 2">CCMP1335</strain>
    </source>
</reference>
<dbReference type="KEGG" id="tps:THAPSDRAFT_5197"/>
<dbReference type="RefSeq" id="XP_002290152.1">
    <property type="nucleotide sequence ID" value="XM_002290116.1"/>
</dbReference>
<dbReference type="HOGENOM" id="CLU_701131_0_0_1"/>
<evidence type="ECO:0000313" key="2">
    <source>
        <dbReference type="Proteomes" id="UP000001449"/>
    </source>
</evidence>
<name>B8C286_THAPS</name>
<dbReference type="InParanoid" id="B8C286"/>
<dbReference type="Proteomes" id="UP000001449">
    <property type="component" value="Chromosome 5"/>
</dbReference>
<dbReference type="PaxDb" id="35128-Thaps5197"/>
<dbReference type="AlphaFoldDB" id="B8C286"/>
<reference evidence="1 2" key="1">
    <citation type="journal article" date="2004" name="Science">
        <title>The genome of the diatom Thalassiosira pseudonana: ecology, evolution, and metabolism.</title>
        <authorList>
            <person name="Armbrust E.V."/>
            <person name="Berges J.A."/>
            <person name="Bowler C."/>
            <person name="Green B.R."/>
            <person name="Martinez D."/>
            <person name="Putnam N.H."/>
            <person name="Zhou S."/>
            <person name="Allen A.E."/>
            <person name="Apt K.E."/>
            <person name="Bechner M."/>
            <person name="Brzezinski M.A."/>
            <person name="Chaal B.K."/>
            <person name="Chiovitti A."/>
            <person name="Davis A.K."/>
            <person name="Demarest M.S."/>
            <person name="Detter J.C."/>
            <person name="Glavina T."/>
            <person name="Goodstein D."/>
            <person name="Hadi M.Z."/>
            <person name="Hellsten U."/>
            <person name="Hildebrand M."/>
            <person name="Jenkins B.D."/>
            <person name="Jurka J."/>
            <person name="Kapitonov V.V."/>
            <person name="Kroger N."/>
            <person name="Lau W.W."/>
            <person name="Lane T.W."/>
            <person name="Larimer F.W."/>
            <person name="Lippmeier J.C."/>
            <person name="Lucas S."/>
            <person name="Medina M."/>
            <person name="Montsant A."/>
            <person name="Obornik M."/>
            <person name="Parker M.S."/>
            <person name="Palenik B."/>
            <person name="Pazour G.J."/>
            <person name="Richardson P.M."/>
            <person name="Rynearson T.A."/>
            <person name="Saito M.A."/>
            <person name="Schwartz D.C."/>
            <person name="Thamatrakoln K."/>
            <person name="Valentin K."/>
            <person name="Vardi A."/>
            <person name="Wilkerson F.P."/>
            <person name="Rokhsar D.S."/>
        </authorList>
    </citation>
    <scope>NUCLEOTIDE SEQUENCE [LARGE SCALE GENOMIC DNA]</scope>
    <source>
        <strain evidence="1 2">CCMP1335</strain>
    </source>
</reference>
<keyword evidence="2" id="KW-1185">Reference proteome</keyword>